<evidence type="ECO:0000256" key="3">
    <source>
        <dbReference type="ARBA" id="ARBA00010345"/>
    </source>
</evidence>
<evidence type="ECO:0000256" key="2">
    <source>
        <dbReference type="ARBA" id="ARBA00004687"/>
    </source>
</evidence>
<comment type="caution">
    <text evidence="12">The sequence shown here is derived from an EMBL/GenBank/DDBJ whole genome shotgun (WGS) entry which is preliminary data.</text>
</comment>
<comment type="pathway">
    <text evidence="2 11">Glycolipid biosynthesis; glycosylphosphatidylinositol-anchor biosynthesis.</text>
</comment>
<evidence type="ECO:0000256" key="4">
    <source>
        <dbReference type="ARBA" id="ARBA00020410"/>
    </source>
</evidence>
<keyword evidence="8 11" id="KW-1133">Transmembrane helix</keyword>
<dbReference type="AlphaFoldDB" id="A0AAV5RYC9"/>
<evidence type="ECO:0000256" key="1">
    <source>
        <dbReference type="ARBA" id="ARBA00004643"/>
    </source>
</evidence>
<keyword evidence="5 11" id="KW-0337">GPI-anchor biosynthesis</keyword>
<dbReference type="InterPro" id="IPR013233">
    <property type="entry name" value="PIG-X/PBN1"/>
</dbReference>
<reference evidence="12 13" key="1">
    <citation type="journal article" date="2023" name="Elife">
        <title>Identification of key yeast species and microbe-microbe interactions impacting larval growth of Drosophila in the wild.</title>
        <authorList>
            <person name="Mure A."/>
            <person name="Sugiura Y."/>
            <person name="Maeda R."/>
            <person name="Honda K."/>
            <person name="Sakurai N."/>
            <person name="Takahashi Y."/>
            <person name="Watada M."/>
            <person name="Katoh T."/>
            <person name="Gotoh A."/>
            <person name="Gotoh Y."/>
            <person name="Taniguchi I."/>
            <person name="Nakamura K."/>
            <person name="Hayashi T."/>
            <person name="Katayama T."/>
            <person name="Uemura T."/>
            <person name="Hattori Y."/>
        </authorList>
    </citation>
    <scope>NUCLEOTIDE SEQUENCE [LARGE SCALE GENOMIC DNA]</scope>
    <source>
        <strain evidence="12 13">KH-74</strain>
    </source>
</reference>
<dbReference type="Proteomes" id="UP001377567">
    <property type="component" value="Unassembled WGS sequence"/>
</dbReference>
<protein>
    <recommendedName>
        <fullName evidence="4 11">Protein PBN1</fullName>
    </recommendedName>
</protein>
<dbReference type="PANTHER" id="PTHR28533:SF1">
    <property type="entry name" value="PROTEIN PBN1"/>
    <property type="match status" value="1"/>
</dbReference>
<gene>
    <name evidence="12" type="ORF">DAKH74_032360</name>
</gene>
<dbReference type="GO" id="GO:0000030">
    <property type="term" value="F:mannosyltransferase activity"/>
    <property type="evidence" value="ECO:0007669"/>
    <property type="project" value="TreeGrafter"/>
</dbReference>
<accession>A0AAV5RYC9</accession>
<dbReference type="GO" id="GO:0005789">
    <property type="term" value="C:endoplasmic reticulum membrane"/>
    <property type="evidence" value="ECO:0007669"/>
    <property type="project" value="UniProtKB-SubCell"/>
</dbReference>
<proteinExistence type="inferred from homology"/>
<comment type="function">
    <text evidence="11">Required for proper folding and/or the stability of a subset of proteins in the endoplasmic reticulum. Component of glycosylphosphatidylinositol-mannosyltransferase 1 which transfers the first of the 4 mannoses in the GPI-anchor precursors during GPI-anchor biosynthesis. Probably acts by stabilizing the mannosyltransferase GPI14.</text>
</comment>
<dbReference type="SMART" id="SM00780">
    <property type="entry name" value="PIG-X"/>
    <property type="match status" value="1"/>
</dbReference>
<keyword evidence="7 11" id="KW-0256">Endoplasmic reticulum</keyword>
<evidence type="ECO:0000313" key="13">
    <source>
        <dbReference type="Proteomes" id="UP001377567"/>
    </source>
</evidence>
<feature type="transmembrane region" description="Helical" evidence="11">
    <location>
        <begin position="398"/>
        <end position="418"/>
    </location>
</feature>
<sequence>MEERVTLLFRSARSLAECVKQGERTLELAACREDYIVQNRSVEAVNDADKTGSVRFTWRGRSEDLSVVGPPLNEGANLYVSPEFAETLGKELASRFPRVDTPKYSLYHSEESGENILGAVFELLGISQNHTFDWENKQYDIVLEKGALRIDEYTVVHPDDAVPAPIEASTSYNGSHNFEVGMFYIDLVQDENVNLSGLRCIWDDDNKNIERCIKTSLLYRSAFAPSRLRPRDLTIDLETPIGLHPKVLIDLSNATEITSDKQCSYYMFSQLPAQLFVDKFQSDPIFVFGEHNLESPDYRLSNETWGSETLFELTPGEVNEITLHSRYVAPGDNAGYSNISFTPQVFMACDTGMSDIIENPFFTKGLGLEAFFTDDTAFYPLKRETLVAPIPFPSLSTYSYIEALTLLSLVTATFYLLYKLFGSVTPKPHTDNAKKNN</sequence>
<comment type="similarity">
    <text evidence="3 11">Belongs to the PIGX family.</text>
</comment>
<name>A0AAV5RYC9_MAUHU</name>
<dbReference type="GO" id="GO:0006506">
    <property type="term" value="P:GPI anchor biosynthetic process"/>
    <property type="evidence" value="ECO:0007669"/>
    <property type="project" value="UniProtKB-KW"/>
</dbReference>
<comment type="subcellular location">
    <subcellularLocation>
        <location evidence="11">Endoplasmic reticulum membrane</location>
        <topology evidence="11">Single-pass membrane protein</topology>
    </subcellularLocation>
    <subcellularLocation>
        <location evidence="1">Endoplasmic reticulum membrane</location>
        <topology evidence="1">Single-pass type III membrane protein</topology>
    </subcellularLocation>
</comment>
<dbReference type="GO" id="GO:1990529">
    <property type="term" value="C:glycosylphosphatidylinositol-mannosyltransferase I complex"/>
    <property type="evidence" value="ECO:0007669"/>
    <property type="project" value="TreeGrafter"/>
</dbReference>
<keyword evidence="9 11" id="KW-0472">Membrane</keyword>
<evidence type="ECO:0000256" key="11">
    <source>
        <dbReference type="RuleBase" id="RU366056"/>
    </source>
</evidence>
<evidence type="ECO:0000256" key="8">
    <source>
        <dbReference type="ARBA" id="ARBA00022989"/>
    </source>
</evidence>
<dbReference type="Pfam" id="PF08320">
    <property type="entry name" value="PIG-X"/>
    <property type="match status" value="1"/>
</dbReference>
<evidence type="ECO:0000256" key="7">
    <source>
        <dbReference type="ARBA" id="ARBA00022824"/>
    </source>
</evidence>
<organism evidence="12 13">
    <name type="scientific">Maudiozyma humilis</name>
    <name type="common">Sour dough yeast</name>
    <name type="synonym">Kazachstania humilis</name>
    <dbReference type="NCBI Taxonomy" id="51915"/>
    <lineage>
        <taxon>Eukaryota</taxon>
        <taxon>Fungi</taxon>
        <taxon>Dikarya</taxon>
        <taxon>Ascomycota</taxon>
        <taxon>Saccharomycotina</taxon>
        <taxon>Saccharomycetes</taxon>
        <taxon>Saccharomycetales</taxon>
        <taxon>Saccharomycetaceae</taxon>
        <taxon>Maudiozyma</taxon>
    </lineage>
</organism>
<dbReference type="PANTHER" id="PTHR28533">
    <property type="entry name" value="PROTEIN PBN1"/>
    <property type="match status" value="1"/>
</dbReference>
<evidence type="ECO:0000313" key="12">
    <source>
        <dbReference type="EMBL" id="GMM56620.1"/>
    </source>
</evidence>
<dbReference type="EMBL" id="BTGD01000010">
    <property type="protein sequence ID" value="GMM56620.1"/>
    <property type="molecule type" value="Genomic_DNA"/>
</dbReference>
<dbReference type="InterPro" id="IPR042322">
    <property type="entry name" value="Pbn1"/>
</dbReference>
<keyword evidence="10" id="KW-0325">Glycoprotein</keyword>
<evidence type="ECO:0000256" key="6">
    <source>
        <dbReference type="ARBA" id="ARBA00022692"/>
    </source>
</evidence>
<evidence type="ECO:0000256" key="10">
    <source>
        <dbReference type="ARBA" id="ARBA00023180"/>
    </source>
</evidence>
<evidence type="ECO:0000256" key="5">
    <source>
        <dbReference type="ARBA" id="ARBA00022502"/>
    </source>
</evidence>
<keyword evidence="13" id="KW-1185">Reference proteome</keyword>
<evidence type="ECO:0000256" key="9">
    <source>
        <dbReference type="ARBA" id="ARBA00023136"/>
    </source>
</evidence>
<keyword evidence="6 11" id="KW-0812">Transmembrane</keyword>